<dbReference type="GO" id="GO:0007160">
    <property type="term" value="P:cell-matrix adhesion"/>
    <property type="evidence" value="ECO:0007669"/>
    <property type="project" value="TreeGrafter"/>
</dbReference>
<dbReference type="SMART" id="SM00187">
    <property type="entry name" value="INB"/>
    <property type="match status" value="1"/>
</dbReference>
<dbReference type="Gene3D" id="2.60.40.1510">
    <property type="entry name" value="ntegrin, alpha v. Chain A, domain 3"/>
    <property type="match status" value="1"/>
</dbReference>
<evidence type="ECO:0000256" key="2">
    <source>
        <dbReference type="ARBA" id="ARBA00007449"/>
    </source>
</evidence>
<dbReference type="InterPro" id="IPR057243">
    <property type="entry name" value="Integrin_I-EGF_CS"/>
</dbReference>
<dbReference type="Pfam" id="PF07974">
    <property type="entry name" value="EGF_2"/>
    <property type="match status" value="1"/>
</dbReference>
<evidence type="ECO:0000313" key="14">
    <source>
        <dbReference type="EMBL" id="KAF0299879.1"/>
    </source>
</evidence>
<comment type="caution">
    <text evidence="14">The sequence shown here is derived from an EMBL/GenBank/DDBJ whole genome shotgun (WGS) entry which is preliminary data.</text>
</comment>
<evidence type="ECO:0000256" key="12">
    <source>
        <dbReference type="RuleBase" id="RU000633"/>
    </source>
</evidence>
<dbReference type="InterPro" id="IPR002369">
    <property type="entry name" value="Integrin_bsu_VWA"/>
</dbReference>
<evidence type="ECO:0000256" key="4">
    <source>
        <dbReference type="ARBA" id="ARBA00022692"/>
    </source>
</evidence>
<dbReference type="InterPro" id="IPR036349">
    <property type="entry name" value="Integrin_bsu_tail_dom_sf"/>
</dbReference>
<dbReference type="EMBL" id="VIIS01001319">
    <property type="protein sequence ID" value="KAF0299879.1"/>
    <property type="molecule type" value="Genomic_DNA"/>
</dbReference>
<dbReference type="InterPro" id="IPR036465">
    <property type="entry name" value="vWFA_dom_sf"/>
</dbReference>
<dbReference type="InterPro" id="IPR013111">
    <property type="entry name" value="EGF_extracell"/>
</dbReference>
<dbReference type="SUPFAM" id="SSF53300">
    <property type="entry name" value="vWA-like"/>
    <property type="match status" value="1"/>
</dbReference>
<dbReference type="Gene3D" id="2.10.25.10">
    <property type="entry name" value="Laminin"/>
    <property type="match status" value="3"/>
</dbReference>
<dbReference type="Proteomes" id="UP000440578">
    <property type="component" value="Unassembled WGS sequence"/>
</dbReference>
<dbReference type="InterPro" id="IPR032695">
    <property type="entry name" value="Integrin_dom_sf"/>
</dbReference>
<dbReference type="PANTHER" id="PTHR10082:SF59">
    <property type="entry name" value="INTEGRIN BETA-NU"/>
    <property type="match status" value="1"/>
</dbReference>
<keyword evidence="12" id="KW-0130">Cell adhesion</keyword>
<dbReference type="PROSITE" id="PS52047">
    <property type="entry name" value="I_EGF_2"/>
    <property type="match status" value="2"/>
</dbReference>
<dbReference type="GO" id="GO:0016477">
    <property type="term" value="P:cell migration"/>
    <property type="evidence" value="ECO:0007669"/>
    <property type="project" value="TreeGrafter"/>
</dbReference>
<dbReference type="InterPro" id="IPR057073">
    <property type="entry name" value="EGF_integrin_2"/>
</dbReference>
<keyword evidence="4 12" id="KW-0812">Transmembrane</keyword>
<keyword evidence="11" id="KW-0325">Glycoprotein</keyword>
<keyword evidence="7" id="KW-1133">Transmembrane helix</keyword>
<dbReference type="PRINTS" id="PR01186">
    <property type="entry name" value="INTEGRINB"/>
</dbReference>
<dbReference type="SUPFAM" id="SSF57196">
    <property type="entry name" value="EGF/Laminin"/>
    <property type="match status" value="1"/>
</dbReference>
<feature type="domain" description="Integrin beta subunit VWA" evidence="13">
    <location>
        <begin position="2"/>
        <end position="289"/>
    </location>
</feature>
<dbReference type="InterPro" id="IPR015812">
    <property type="entry name" value="Integrin_bsu"/>
</dbReference>
<dbReference type="OrthoDB" id="410592at2759"/>
<evidence type="ECO:0000256" key="5">
    <source>
        <dbReference type="ARBA" id="ARBA00022729"/>
    </source>
</evidence>
<dbReference type="AlphaFoldDB" id="A0A6A4W3L1"/>
<dbReference type="GO" id="GO:0009986">
    <property type="term" value="C:cell surface"/>
    <property type="evidence" value="ECO:0007669"/>
    <property type="project" value="TreeGrafter"/>
</dbReference>
<dbReference type="PANTHER" id="PTHR10082">
    <property type="entry name" value="INTEGRIN BETA SUBUNIT"/>
    <property type="match status" value="1"/>
</dbReference>
<dbReference type="SUPFAM" id="SSF69179">
    <property type="entry name" value="Integrin domains"/>
    <property type="match status" value="1"/>
</dbReference>
<reference evidence="14 15" key="1">
    <citation type="submission" date="2019-07" db="EMBL/GenBank/DDBJ databases">
        <title>Draft genome assembly of a fouling barnacle, Amphibalanus amphitrite (Darwin, 1854): The first reference genome for Thecostraca.</title>
        <authorList>
            <person name="Kim W."/>
        </authorList>
    </citation>
    <scope>NUCLEOTIDE SEQUENCE [LARGE SCALE GENOMIC DNA]</scope>
    <source>
        <strain evidence="14">SNU_AA5</strain>
        <tissue evidence="14">Soma without cirri and trophi</tissue>
    </source>
</reference>
<evidence type="ECO:0000256" key="9">
    <source>
        <dbReference type="ARBA" id="ARBA00023136"/>
    </source>
</evidence>
<keyword evidence="3" id="KW-0245">EGF-like domain</keyword>
<evidence type="ECO:0000256" key="11">
    <source>
        <dbReference type="ARBA" id="ARBA00023180"/>
    </source>
</evidence>
<keyword evidence="5" id="KW-0732">Signal</keyword>
<evidence type="ECO:0000256" key="8">
    <source>
        <dbReference type="ARBA" id="ARBA00023037"/>
    </source>
</evidence>
<dbReference type="Gene3D" id="3.40.50.410">
    <property type="entry name" value="von Willebrand factor, type A domain"/>
    <property type="match status" value="1"/>
</dbReference>
<evidence type="ECO:0000256" key="6">
    <source>
        <dbReference type="ARBA" id="ARBA00022737"/>
    </source>
</evidence>
<accession>A0A6A4W3L1</accession>
<evidence type="ECO:0000256" key="7">
    <source>
        <dbReference type="ARBA" id="ARBA00022989"/>
    </source>
</evidence>
<dbReference type="GO" id="GO:0008305">
    <property type="term" value="C:integrin complex"/>
    <property type="evidence" value="ECO:0007669"/>
    <property type="project" value="TreeGrafter"/>
</dbReference>
<evidence type="ECO:0000256" key="1">
    <source>
        <dbReference type="ARBA" id="ARBA00004479"/>
    </source>
</evidence>
<dbReference type="PROSITE" id="PS00243">
    <property type="entry name" value="I_EGF_1"/>
    <property type="match status" value="1"/>
</dbReference>
<keyword evidence="15" id="KW-1185">Reference proteome</keyword>
<sequence>MTILLRRLTKNFRLGFGSFVDKPVMPYVSQAAGTKENPCALYKDITCVPAYGFRNHLNLSNQVNRFTEKVRQAEVSANLDDLEGGLDALVQVATCSDVIGWNKKSRKLIIYTSDGLFHLAGEGLLGGAAMRNELACKLSDDGYYERTRTHDYPSVAELDRVLRRENMNVVFAVFSDVRKEYDKLTELMKASVQVESLLDDSSNILSVIKRQYESITSRIELVDDSGDEIAIRYRSSCLDNELKLRNNCTGIKTGDLVTFSIEVENHTIHLKDVLTSETVRLDVEIVCECDCERPELVQTNSPKCSGVGALQCGVCDCPDGRAGWSCECSETLSGQSCLPDNSTSGPECSGRGECVCGKCECHAGSTFNITGQFCQCDSRLCDRAPNGLICGGEQHGRCECNQCVCRPGWTGDDCYCSNDTRNCVPPGSSTDLVCNAKGDCVCGRCHCVSTDEGRYAGLFCEDCPTCRGLCRTYQPCVECRLRTKAGTGHNCSSCPETDTHEITLTDRLGKRTRPKLICKELAVCLFIYFYLFI</sequence>
<dbReference type="GO" id="GO:0005925">
    <property type="term" value="C:focal adhesion"/>
    <property type="evidence" value="ECO:0007669"/>
    <property type="project" value="TreeGrafter"/>
</dbReference>
<dbReference type="GO" id="GO:0007229">
    <property type="term" value="P:integrin-mediated signaling pathway"/>
    <property type="evidence" value="ECO:0007669"/>
    <property type="project" value="UniProtKB-KW"/>
</dbReference>
<dbReference type="GO" id="GO:0033627">
    <property type="term" value="P:cell adhesion mediated by integrin"/>
    <property type="evidence" value="ECO:0007669"/>
    <property type="project" value="TreeGrafter"/>
</dbReference>
<dbReference type="GO" id="GO:0005178">
    <property type="term" value="F:integrin binding"/>
    <property type="evidence" value="ECO:0007669"/>
    <property type="project" value="TreeGrafter"/>
</dbReference>
<keyword evidence="6" id="KW-0677">Repeat</keyword>
<gene>
    <name evidence="14" type="primary">mys_5</name>
    <name evidence="14" type="ORF">FJT64_027496</name>
</gene>
<evidence type="ECO:0000256" key="10">
    <source>
        <dbReference type="ARBA" id="ARBA00023157"/>
    </source>
</evidence>
<keyword evidence="8 12" id="KW-0401">Integrin</keyword>
<evidence type="ECO:0000259" key="13">
    <source>
        <dbReference type="SMART" id="SM00187"/>
    </source>
</evidence>
<keyword evidence="10" id="KW-1015">Disulfide bond</keyword>
<proteinExistence type="inferred from homology"/>
<comment type="subcellular location">
    <subcellularLocation>
        <location evidence="12">Cell membrane</location>
        <topology evidence="12">Single-pass type I membrane protein</topology>
    </subcellularLocation>
    <subcellularLocation>
        <location evidence="1">Membrane</location>
        <topology evidence="1">Single-pass type I membrane protein</topology>
    </subcellularLocation>
</comment>
<dbReference type="FunFam" id="2.10.25.10:FF:000036">
    <property type="entry name" value="Integrin beta"/>
    <property type="match status" value="1"/>
</dbReference>
<dbReference type="Pfam" id="PF00362">
    <property type="entry name" value="Integrin_beta"/>
    <property type="match status" value="1"/>
</dbReference>
<dbReference type="SUPFAM" id="SSF69687">
    <property type="entry name" value="Integrin beta tail domain"/>
    <property type="match status" value="1"/>
</dbReference>
<keyword evidence="9" id="KW-0472">Membrane</keyword>
<comment type="similarity">
    <text evidence="2 12">Belongs to the integrin beta chain family.</text>
</comment>
<dbReference type="Pfam" id="PF23105">
    <property type="entry name" value="EGF_integrin"/>
    <property type="match status" value="2"/>
</dbReference>
<evidence type="ECO:0000313" key="15">
    <source>
        <dbReference type="Proteomes" id="UP000440578"/>
    </source>
</evidence>
<name>A0A6A4W3L1_AMPAM</name>
<evidence type="ECO:0000256" key="3">
    <source>
        <dbReference type="ARBA" id="ARBA00022536"/>
    </source>
</evidence>
<organism evidence="14 15">
    <name type="scientific">Amphibalanus amphitrite</name>
    <name type="common">Striped barnacle</name>
    <name type="synonym">Balanus amphitrite</name>
    <dbReference type="NCBI Taxonomy" id="1232801"/>
    <lineage>
        <taxon>Eukaryota</taxon>
        <taxon>Metazoa</taxon>
        <taxon>Ecdysozoa</taxon>
        <taxon>Arthropoda</taxon>
        <taxon>Crustacea</taxon>
        <taxon>Multicrustacea</taxon>
        <taxon>Cirripedia</taxon>
        <taxon>Thoracica</taxon>
        <taxon>Thoracicalcarea</taxon>
        <taxon>Balanomorpha</taxon>
        <taxon>Balanoidea</taxon>
        <taxon>Balanidae</taxon>
        <taxon>Amphibalaninae</taxon>
        <taxon>Amphibalanus</taxon>
    </lineage>
</organism>
<dbReference type="GO" id="GO:0007157">
    <property type="term" value="P:heterophilic cell-cell adhesion via plasma membrane cell adhesion molecules"/>
    <property type="evidence" value="ECO:0007669"/>
    <property type="project" value="UniProtKB-ARBA"/>
</dbReference>
<protein>
    <recommendedName>
        <fullName evidence="12">Integrin beta</fullName>
    </recommendedName>
</protein>